<evidence type="ECO:0000256" key="4">
    <source>
        <dbReference type="ARBA" id="ARBA00022519"/>
    </source>
</evidence>
<evidence type="ECO:0000256" key="1">
    <source>
        <dbReference type="ARBA" id="ARBA00004429"/>
    </source>
</evidence>
<evidence type="ECO:0000256" key="8">
    <source>
        <dbReference type="ARBA" id="ARBA00038436"/>
    </source>
</evidence>
<comment type="similarity">
    <text evidence="8 9">Belongs to the TRAP transporter small permease family.</text>
</comment>
<organism evidence="11 12">
    <name type="scientific">Meridianimarinicoccus marinus</name>
    <dbReference type="NCBI Taxonomy" id="3231483"/>
    <lineage>
        <taxon>Bacteria</taxon>
        <taxon>Pseudomonadati</taxon>
        <taxon>Pseudomonadota</taxon>
        <taxon>Alphaproteobacteria</taxon>
        <taxon>Rhodobacterales</taxon>
        <taxon>Paracoccaceae</taxon>
        <taxon>Meridianimarinicoccus</taxon>
    </lineage>
</organism>
<dbReference type="InterPro" id="IPR007387">
    <property type="entry name" value="TRAP_DctQ"/>
</dbReference>
<gene>
    <name evidence="11" type="ORF">AB0T83_19095</name>
</gene>
<keyword evidence="6 9" id="KW-1133">Transmembrane helix</keyword>
<feature type="transmembrane region" description="Helical" evidence="9">
    <location>
        <begin position="128"/>
        <end position="152"/>
    </location>
</feature>
<comment type="subunit">
    <text evidence="9">The complex comprises the extracytoplasmic solute receptor protein and the two transmembrane proteins.</text>
</comment>
<proteinExistence type="inferred from homology"/>
<keyword evidence="7 9" id="KW-0472">Membrane</keyword>
<evidence type="ECO:0000256" key="9">
    <source>
        <dbReference type="RuleBase" id="RU369079"/>
    </source>
</evidence>
<sequence>MSVLKWLERHIEEMICCICLAVIAVSVFAQVAARYVFDVALHWTEEVAAISMVWAVYMGASLCIRERFHIRIMVVVSALPAAMARAMIILADLCWALFSLFMLKISWDYLAVLWTFTTKSPSLGIDQFYPQSILFIGYAAMLYRLIQIYVLWLGGGAKGLPGMLDEDGDRSLEDEEAHI</sequence>
<keyword evidence="4 9" id="KW-0997">Cell inner membrane</keyword>
<feature type="transmembrane region" description="Helical" evidence="9">
    <location>
        <begin position="39"/>
        <end position="60"/>
    </location>
</feature>
<protein>
    <recommendedName>
        <fullName evidence="9">TRAP transporter small permease protein</fullName>
    </recommendedName>
</protein>
<comment type="caution">
    <text evidence="11">The sequence shown here is derived from an EMBL/GenBank/DDBJ whole genome shotgun (WGS) entry which is preliminary data.</text>
</comment>
<evidence type="ECO:0000256" key="6">
    <source>
        <dbReference type="ARBA" id="ARBA00022989"/>
    </source>
</evidence>
<evidence type="ECO:0000259" key="10">
    <source>
        <dbReference type="Pfam" id="PF04290"/>
    </source>
</evidence>
<comment type="function">
    <text evidence="9">Part of the tripartite ATP-independent periplasmic (TRAP) transport system.</text>
</comment>
<dbReference type="InterPro" id="IPR055348">
    <property type="entry name" value="DctQ"/>
</dbReference>
<reference evidence="11 12" key="1">
    <citation type="submission" date="2024-07" db="EMBL/GenBank/DDBJ databases">
        <authorList>
            <person name="Kang M."/>
        </authorList>
    </citation>
    <scope>NUCLEOTIDE SEQUENCE [LARGE SCALE GENOMIC DNA]</scope>
    <source>
        <strain evidence="11 12">DFM31</strain>
    </source>
</reference>
<keyword evidence="2 9" id="KW-0813">Transport</keyword>
<dbReference type="Pfam" id="PF04290">
    <property type="entry name" value="DctQ"/>
    <property type="match status" value="1"/>
</dbReference>
<feature type="domain" description="Tripartite ATP-independent periplasmic transporters DctQ component" evidence="10">
    <location>
        <begin position="23"/>
        <end position="149"/>
    </location>
</feature>
<evidence type="ECO:0000313" key="12">
    <source>
        <dbReference type="Proteomes" id="UP001553161"/>
    </source>
</evidence>
<dbReference type="EMBL" id="JBFBVU010000046">
    <property type="protein sequence ID" value="MEV8468864.1"/>
    <property type="molecule type" value="Genomic_DNA"/>
</dbReference>
<comment type="subcellular location">
    <subcellularLocation>
        <location evidence="1 9">Cell inner membrane</location>
        <topology evidence="1 9">Multi-pass membrane protein</topology>
    </subcellularLocation>
</comment>
<evidence type="ECO:0000256" key="2">
    <source>
        <dbReference type="ARBA" id="ARBA00022448"/>
    </source>
</evidence>
<name>A0ABV3LBC9_9RHOB</name>
<dbReference type="Proteomes" id="UP001553161">
    <property type="component" value="Unassembled WGS sequence"/>
</dbReference>
<evidence type="ECO:0000256" key="3">
    <source>
        <dbReference type="ARBA" id="ARBA00022475"/>
    </source>
</evidence>
<accession>A0ABV3LBC9</accession>
<evidence type="ECO:0000256" key="5">
    <source>
        <dbReference type="ARBA" id="ARBA00022692"/>
    </source>
</evidence>
<dbReference type="RefSeq" id="WP_366194820.1">
    <property type="nucleotide sequence ID" value="NZ_JBFBVU010000046.1"/>
</dbReference>
<evidence type="ECO:0000313" key="11">
    <source>
        <dbReference type="EMBL" id="MEV8468864.1"/>
    </source>
</evidence>
<dbReference type="PANTHER" id="PTHR35011:SF2">
    <property type="entry name" value="2,3-DIKETO-L-GULONATE TRAP TRANSPORTER SMALL PERMEASE PROTEIN YIAM"/>
    <property type="match status" value="1"/>
</dbReference>
<keyword evidence="5 9" id="KW-0812">Transmembrane</keyword>
<dbReference type="PANTHER" id="PTHR35011">
    <property type="entry name" value="2,3-DIKETO-L-GULONATE TRAP TRANSPORTER SMALL PERMEASE PROTEIN YIAM"/>
    <property type="match status" value="1"/>
</dbReference>
<feature type="transmembrane region" description="Helical" evidence="9">
    <location>
        <begin position="97"/>
        <end position="116"/>
    </location>
</feature>
<keyword evidence="12" id="KW-1185">Reference proteome</keyword>
<evidence type="ECO:0000256" key="7">
    <source>
        <dbReference type="ARBA" id="ARBA00023136"/>
    </source>
</evidence>
<comment type="caution">
    <text evidence="9">Lacks conserved residue(s) required for the propagation of feature annotation.</text>
</comment>
<keyword evidence="3" id="KW-1003">Cell membrane</keyword>